<dbReference type="Proteomes" id="UP000275078">
    <property type="component" value="Unassembled WGS sequence"/>
</dbReference>
<evidence type="ECO:0000313" key="9">
    <source>
        <dbReference type="EMBL" id="RPA82349.1"/>
    </source>
</evidence>
<dbReference type="PANTHER" id="PTHR21539">
    <property type="entry name" value="SAGA-ASSOCIATED FACTOR 29"/>
    <property type="match status" value="1"/>
</dbReference>
<evidence type="ECO:0000259" key="8">
    <source>
        <dbReference type="PROSITE" id="PS51518"/>
    </source>
</evidence>
<evidence type="ECO:0000256" key="1">
    <source>
        <dbReference type="ARBA" id="ARBA00004123"/>
    </source>
</evidence>
<gene>
    <name evidence="9" type="ORF">BJ508DRAFT_414182</name>
</gene>
<dbReference type="InterPro" id="IPR010750">
    <property type="entry name" value="SGF29_tudor-like_dom"/>
</dbReference>
<keyword evidence="5" id="KW-0175">Coiled coil</keyword>
<feature type="domain" description="SGF29 C-terminal" evidence="8">
    <location>
        <begin position="172"/>
        <end position="309"/>
    </location>
</feature>
<feature type="compositionally biased region" description="Basic and acidic residues" evidence="6">
    <location>
        <begin position="30"/>
        <end position="42"/>
    </location>
</feature>
<evidence type="ECO:0000256" key="2">
    <source>
        <dbReference type="ARBA" id="ARBA00023015"/>
    </source>
</evidence>
<proteinExistence type="predicted"/>
<dbReference type="GO" id="GO:0000124">
    <property type="term" value="C:SAGA complex"/>
    <property type="evidence" value="ECO:0007669"/>
    <property type="project" value="InterPro"/>
</dbReference>
<evidence type="ECO:0000313" key="10">
    <source>
        <dbReference type="Proteomes" id="UP000275078"/>
    </source>
</evidence>
<dbReference type="STRING" id="1160509.A0A3N4I8E0"/>
<dbReference type="PROSITE" id="PS50304">
    <property type="entry name" value="TUDOR"/>
    <property type="match status" value="1"/>
</dbReference>
<dbReference type="CDD" id="cd20394">
    <property type="entry name" value="Tudor_SGF29_rpt2"/>
    <property type="match status" value="1"/>
</dbReference>
<dbReference type="Gene3D" id="2.30.30.140">
    <property type="match status" value="1"/>
</dbReference>
<dbReference type="InterPro" id="IPR037802">
    <property type="entry name" value="SGF29"/>
</dbReference>
<protein>
    <recommendedName>
        <fullName evidence="11">SGF29 C-terminal domain-containing protein</fullName>
    </recommendedName>
</protein>
<organism evidence="9 10">
    <name type="scientific">Ascobolus immersus RN42</name>
    <dbReference type="NCBI Taxonomy" id="1160509"/>
    <lineage>
        <taxon>Eukaryota</taxon>
        <taxon>Fungi</taxon>
        <taxon>Dikarya</taxon>
        <taxon>Ascomycota</taxon>
        <taxon>Pezizomycotina</taxon>
        <taxon>Pezizomycetes</taxon>
        <taxon>Pezizales</taxon>
        <taxon>Ascobolaceae</taxon>
        <taxon>Ascobolus</taxon>
    </lineage>
</organism>
<comment type="subcellular location">
    <subcellularLocation>
        <location evidence="1">Nucleus</location>
    </subcellularLocation>
</comment>
<dbReference type="FunFam" id="2.30.30.140:FF:000055">
    <property type="entry name" value="SAGA complex component"/>
    <property type="match status" value="1"/>
</dbReference>
<reference evidence="9 10" key="1">
    <citation type="journal article" date="2018" name="Nat. Ecol. Evol.">
        <title>Pezizomycetes genomes reveal the molecular basis of ectomycorrhizal truffle lifestyle.</title>
        <authorList>
            <person name="Murat C."/>
            <person name="Payen T."/>
            <person name="Noel B."/>
            <person name="Kuo A."/>
            <person name="Morin E."/>
            <person name="Chen J."/>
            <person name="Kohler A."/>
            <person name="Krizsan K."/>
            <person name="Balestrini R."/>
            <person name="Da Silva C."/>
            <person name="Montanini B."/>
            <person name="Hainaut M."/>
            <person name="Levati E."/>
            <person name="Barry K.W."/>
            <person name="Belfiori B."/>
            <person name="Cichocki N."/>
            <person name="Clum A."/>
            <person name="Dockter R.B."/>
            <person name="Fauchery L."/>
            <person name="Guy J."/>
            <person name="Iotti M."/>
            <person name="Le Tacon F."/>
            <person name="Lindquist E.A."/>
            <person name="Lipzen A."/>
            <person name="Malagnac F."/>
            <person name="Mello A."/>
            <person name="Molinier V."/>
            <person name="Miyauchi S."/>
            <person name="Poulain J."/>
            <person name="Riccioni C."/>
            <person name="Rubini A."/>
            <person name="Sitrit Y."/>
            <person name="Splivallo R."/>
            <person name="Traeger S."/>
            <person name="Wang M."/>
            <person name="Zifcakova L."/>
            <person name="Wipf D."/>
            <person name="Zambonelli A."/>
            <person name="Paolocci F."/>
            <person name="Nowrousian M."/>
            <person name="Ottonello S."/>
            <person name="Baldrian P."/>
            <person name="Spatafora J.W."/>
            <person name="Henrissat B."/>
            <person name="Nagy L.G."/>
            <person name="Aury J.M."/>
            <person name="Wincker P."/>
            <person name="Grigoriev I.V."/>
            <person name="Bonfante P."/>
            <person name="Martin F.M."/>
        </authorList>
    </citation>
    <scope>NUCLEOTIDE SEQUENCE [LARGE SCALE GENOMIC DNA]</scope>
    <source>
        <strain evidence="9 10">RN42</strain>
    </source>
</reference>
<evidence type="ECO:0000256" key="3">
    <source>
        <dbReference type="ARBA" id="ARBA00023163"/>
    </source>
</evidence>
<keyword evidence="2" id="KW-0805">Transcription regulation</keyword>
<dbReference type="InterPro" id="IPR047287">
    <property type="entry name" value="Tudor_SGF29_rpt2"/>
</dbReference>
<dbReference type="Pfam" id="PF07039">
    <property type="entry name" value="SGF29_Tudor"/>
    <property type="match status" value="1"/>
</dbReference>
<evidence type="ECO:0000256" key="5">
    <source>
        <dbReference type="SAM" id="Coils"/>
    </source>
</evidence>
<feature type="region of interest" description="Disordered" evidence="6">
    <location>
        <begin position="1"/>
        <end position="42"/>
    </location>
</feature>
<evidence type="ECO:0000256" key="6">
    <source>
        <dbReference type="SAM" id="MobiDB-lite"/>
    </source>
</evidence>
<accession>A0A3N4I8E0</accession>
<name>A0A3N4I8E0_ASCIM</name>
<dbReference type="AlphaFoldDB" id="A0A3N4I8E0"/>
<dbReference type="EMBL" id="ML119672">
    <property type="protein sequence ID" value="RPA82349.1"/>
    <property type="molecule type" value="Genomic_DNA"/>
</dbReference>
<feature type="region of interest" description="Disordered" evidence="6">
    <location>
        <begin position="129"/>
        <end position="174"/>
    </location>
</feature>
<sequence length="309" mass="34949">MVNSIHSDTPAPKKDRKSLNMSGRSRPRAHNKDEGETQHEEAHIWSRIVPELKALAVQSNLAQAQAEKIKKEEERFFGIDGTENNATMNELNSLRELETKQLEQAVKEQAQLQSLIERVNILAALRESTEGAAEKPRFKKTRIPLGDNDSRGEGSTRVKPPRSMSASADPPRSEPIHLQMEVAYRLPKNKGLASEMEWIQCNVINIIGEGPKKRYEVQDPEPDEGSGHGKIFRAHLRDLIPIPKDSANLPQYPVGKHVLARYPETTTFYRAEVMGTKRDGTCRLKFEGEEEVNKEQEVERRLVLDYGGK</sequence>
<feature type="domain" description="Tudor" evidence="7">
    <location>
        <begin position="251"/>
        <end position="309"/>
    </location>
</feature>
<dbReference type="OrthoDB" id="10265994at2759"/>
<keyword evidence="10" id="KW-1185">Reference proteome</keyword>
<dbReference type="GO" id="GO:0005634">
    <property type="term" value="C:nucleus"/>
    <property type="evidence" value="ECO:0007669"/>
    <property type="project" value="UniProtKB-SubCell"/>
</dbReference>
<dbReference type="PROSITE" id="PS51518">
    <property type="entry name" value="SGF29_C"/>
    <property type="match status" value="1"/>
</dbReference>
<dbReference type="InterPro" id="IPR047288">
    <property type="entry name" value="Tudor_SGF29_rpt1"/>
</dbReference>
<keyword evidence="3" id="KW-0804">Transcription</keyword>
<dbReference type="InterPro" id="IPR002999">
    <property type="entry name" value="Tudor"/>
</dbReference>
<dbReference type="PANTHER" id="PTHR21539:SF0">
    <property type="entry name" value="SAGA-ASSOCIATED FACTOR 29"/>
    <property type="match status" value="1"/>
</dbReference>
<dbReference type="CDD" id="cd20393">
    <property type="entry name" value="Tudor_SGF29_rpt1"/>
    <property type="match status" value="1"/>
</dbReference>
<evidence type="ECO:0000259" key="7">
    <source>
        <dbReference type="PROSITE" id="PS50304"/>
    </source>
</evidence>
<feature type="coiled-coil region" evidence="5">
    <location>
        <begin position="52"/>
        <end position="108"/>
    </location>
</feature>
<evidence type="ECO:0000256" key="4">
    <source>
        <dbReference type="ARBA" id="ARBA00023242"/>
    </source>
</evidence>
<evidence type="ECO:0008006" key="11">
    <source>
        <dbReference type="Google" id="ProtNLM"/>
    </source>
</evidence>
<keyword evidence="4" id="KW-0539">Nucleus</keyword>